<keyword evidence="6" id="KW-0732">Signal</keyword>
<evidence type="ECO:0000259" key="7">
    <source>
        <dbReference type="PROSITE" id="PS51007"/>
    </source>
</evidence>
<dbReference type="Gene3D" id="2.120.10.30">
    <property type="entry name" value="TolB, C-terminal domain"/>
    <property type="match status" value="1"/>
</dbReference>
<evidence type="ECO:0000256" key="4">
    <source>
        <dbReference type="PROSITE-ProRule" id="PRU00433"/>
    </source>
</evidence>
<dbReference type="OrthoDB" id="174170at2"/>
<keyword evidence="2 4" id="KW-0479">Metal-binding</keyword>
<dbReference type="InterPro" id="IPR010496">
    <property type="entry name" value="AL/BT2_dom"/>
</dbReference>
<dbReference type="InterPro" id="IPR011042">
    <property type="entry name" value="6-blade_b-propeller_TolB-like"/>
</dbReference>
<dbReference type="InterPro" id="IPR036909">
    <property type="entry name" value="Cyt_c-like_dom_sf"/>
</dbReference>
<evidence type="ECO:0000256" key="6">
    <source>
        <dbReference type="SAM" id="SignalP"/>
    </source>
</evidence>
<dbReference type="PROSITE" id="PS00018">
    <property type="entry name" value="EF_HAND_1"/>
    <property type="match status" value="1"/>
</dbReference>
<reference evidence="9" key="1">
    <citation type="submission" date="2017-02" db="EMBL/GenBank/DDBJ databases">
        <authorList>
            <person name="Varghese N."/>
            <person name="Submissions S."/>
        </authorList>
    </citation>
    <scope>NUCLEOTIDE SEQUENCE [LARGE SCALE GENOMIC DNA]</scope>
    <source>
        <strain evidence="9">ATCC 700200</strain>
    </source>
</reference>
<dbReference type="GO" id="GO:0046872">
    <property type="term" value="F:metal ion binding"/>
    <property type="evidence" value="ECO:0007669"/>
    <property type="project" value="UniProtKB-KW"/>
</dbReference>
<dbReference type="Pfam" id="PF00034">
    <property type="entry name" value="Cytochrom_C"/>
    <property type="match status" value="1"/>
</dbReference>
<dbReference type="PROSITE" id="PS51007">
    <property type="entry name" value="CYTC"/>
    <property type="match status" value="1"/>
</dbReference>
<feature type="region of interest" description="Disordered" evidence="5">
    <location>
        <begin position="246"/>
        <end position="293"/>
    </location>
</feature>
<dbReference type="PANTHER" id="PTHR33546">
    <property type="entry name" value="LARGE, MULTIFUNCTIONAL SECRETED PROTEIN-RELATED"/>
    <property type="match status" value="1"/>
</dbReference>
<evidence type="ECO:0000256" key="2">
    <source>
        <dbReference type="ARBA" id="ARBA00022723"/>
    </source>
</evidence>
<evidence type="ECO:0000256" key="3">
    <source>
        <dbReference type="ARBA" id="ARBA00023004"/>
    </source>
</evidence>
<dbReference type="GO" id="GO:0009055">
    <property type="term" value="F:electron transfer activity"/>
    <property type="evidence" value="ECO:0007669"/>
    <property type="project" value="InterPro"/>
</dbReference>
<dbReference type="STRING" id="48467.SAMN02745166_02066"/>
<dbReference type="NCBIfam" id="TIGR02603">
    <property type="entry name" value="CxxCH_TIGR02603"/>
    <property type="match status" value="1"/>
</dbReference>
<dbReference type="Proteomes" id="UP000190774">
    <property type="component" value="Unassembled WGS sequence"/>
</dbReference>
<dbReference type="Pfam" id="PF06439">
    <property type="entry name" value="3keto-disac_hyd"/>
    <property type="match status" value="1"/>
</dbReference>
<dbReference type="GO" id="GO:0020037">
    <property type="term" value="F:heme binding"/>
    <property type="evidence" value="ECO:0007669"/>
    <property type="project" value="InterPro"/>
</dbReference>
<keyword evidence="1 4" id="KW-0349">Heme</keyword>
<dbReference type="InterPro" id="IPR011041">
    <property type="entry name" value="Quinoprot_gluc/sorb_DH_b-prop"/>
</dbReference>
<dbReference type="EMBL" id="FUYE01000005">
    <property type="protein sequence ID" value="SKA93278.1"/>
    <property type="molecule type" value="Genomic_DNA"/>
</dbReference>
<evidence type="ECO:0000256" key="1">
    <source>
        <dbReference type="ARBA" id="ARBA00022617"/>
    </source>
</evidence>
<dbReference type="InterPro" id="IPR018247">
    <property type="entry name" value="EF_Hand_1_Ca_BS"/>
</dbReference>
<dbReference type="SUPFAM" id="SSF50952">
    <property type="entry name" value="Soluble quinoprotein glucose dehydrogenase"/>
    <property type="match status" value="1"/>
</dbReference>
<dbReference type="GO" id="GO:0016787">
    <property type="term" value="F:hydrolase activity"/>
    <property type="evidence" value="ECO:0007669"/>
    <property type="project" value="InterPro"/>
</dbReference>
<dbReference type="SUPFAM" id="SSF46626">
    <property type="entry name" value="Cytochrome c"/>
    <property type="match status" value="1"/>
</dbReference>
<proteinExistence type="predicted"/>
<sequence>MKFTLLFATLLSTAWLTAAQAEEGFRSLFNGKDLSGWDGNPELWRVEEGCITGETTGPEQLSYNQFLVWRGGEVKNFELRIKAKVTGNNTGIQYRSKALPEVGKWSIGGYQCDIHPAAPNNAMVYEERGRGIICQNGQSVVIDEQGGKWLVAERDPVAADVAEWNEYTVIAQGNHLIHKLNGKVTIDLVDHEPKAMALSGLLAFQIHRGPAMRVQIKEVMFKELPEGGLIPFAKTDIPNDAQKIEKPAPAKKAPAGPKAAKGKPAPAKGTPAKAKAAAKAKRPDSVGPAIGENKATPVDRIKAPKDFKVELLYSVPGGEQGSWVALCADDKGRIYASDQYGDLYRFSPPAAGQPLKEQDIVKVPVNVRAINGMVFAFGALYAGVNDYEQKMQSGLYRISDTNADDLLDKVELLRAFDSKSDHGVHAVVPSPDGKSLFLITGNNAVLAEGPEAGTPDTSPVRKVWGDDHLLPRMPDGRGHNRHVLAPGGIVYRVTPDGQTFEIFASGFRNIYDGAFNQDGELFTYDADMEYDFNTPWYRPTRVNHVVSGGEYGWRNGAGKYPEFYADSLPATLNIGPGSPTGVAFGYGAKFPAKYQEAFYIMDWSWGKLYAVHLQPDGASYKATKEDFITGAPLPLTDMVVNPQDGALYFAIGGRRVQSGLYRVTYVGTEDTSPVVRAAMVSNERELRHELEAFHGKSDPKAVDFAWPHLNHADRFIRSAARVAIEHQPVAKWKDKALEETDAGRQLEALLALARLTGLCPSHRAENASVDATMRDALLAALLKLDWAKLTPDQRLTYVRVTQIVLHRFGNPDDATVQALIAKLDPAFPAPNFELNWLLCETLCYLQAPHAAAKGMALIAQAESQEPQMEYARSLRMLKAGWTPELRKVQLEWFLKAANYKGGASFDKFIEFIRNDSLATFTEAEKTEHAELIAKKPERKSAIENVGAMFLGRTPTMWTLDELSKAAETGMTGRSFDNGRKMFGAAGCFACHRFGNAGGMTGPDLTGSGGRYSPHDLLDQIINPSKEINEQFAPILVTKNNGEILTGVVVNLSGDGVTLNTDASDPNQRVNVDRKEVKSIELSKVSPMPPMLLAMLKKEEILDLLAYVLSGGDSGNAMFKK</sequence>
<organism evidence="8 9">
    <name type="scientific">Prosthecobacter debontii</name>
    <dbReference type="NCBI Taxonomy" id="48467"/>
    <lineage>
        <taxon>Bacteria</taxon>
        <taxon>Pseudomonadati</taxon>
        <taxon>Verrucomicrobiota</taxon>
        <taxon>Verrucomicrobiia</taxon>
        <taxon>Verrucomicrobiales</taxon>
        <taxon>Verrucomicrobiaceae</taxon>
        <taxon>Prosthecobacter</taxon>
    </lineage>
</organism>
<dbReference type="AlphaFoldDB" id="A0A1T4XVQ4"/>
<evidence type="ECO:0000313" key="8">
    <source>
        <dbReference type="EMBL" id="SKA93278.1"/>
    </source>
</evidence>
<name>A0A1T4XVQ4_9BACT</name>
<feature type="signal peptide" evidence="6">
    <location>
        <begin position="1"/>
        <end position="21"/>
    </location>
</feature>
<dbReference type="PANTHER" id="PTHR33546:SF1">
    <property type="entry name" value="LARGE, MULTIFUNCTIONAL SECRETED PROTEIN"/>
    <property type="match status" value="1"/>
</dbReference>
<feature type="chain" id="PRO_5012798087" evidence="6">
    <location>
        <begin position="22"/>
        <end position="1120"/>
    </location>
</feature>
<accession>A0A1T4XVQ4</accession>
<dbReference type="Gene3D" id="1.10.760.10">
    <property type="entry name" value="Cytochrome c-like domain"/>
    <property type="match status" value="1"/>
</dbReference>
<protein>
    <submittedName>
        <fullName evidence="8">Putative heme-binding domain-containing protein</fullName>
    </submittedName>
</protein>
<keyword evidence="9" id="KW-1185">Reference proteome</keyword>
<evidence type="ECO:0000313" key="9">
    <source>
        <dbReference type="Proteomes" id="UP000190774"/>
    </source>
</evidence>
<dbReference type="RefSeq" id="WP_078813272.1">
    <property type="nucleotide sequence ID" value="NZ_FUYE01000005.1"/>
</dbReference>
<gene>
    <name evidence="8" type="ORF">SAMN02745166_02066</name>
</gene>
<dbReference type="InterPro" id="IPR009056">
    <property type="entry name" value="Cyt_c-like_dom"/>
</dbReference>
<dbReference type="Gene3D" id="2.60.120.560">
    <property type="entry name" value="Exo-inulinase, domain 1"/>
    <property type="match status" value="1"/>
</dbReference>
<dbReference type="InterPro" id="IPR013427">
    <property type="entry name" value="Haem-bd_dom_put"/>
</dbReference>
<feature type="domain" description="Cytochrome c" evidence="7">
    <location>
        <begin position="973"/>
        <end position="1111"/>
    </location>
</feature>
<feature type="compositionally biased region" description="Low complexity" evidence="5">
    <location>
        <begin position="250"/>
        <end position="277"/>
    </location>
</feature>
<keyword evidence="3 4" id="KW-0408">Iron</keyword>
<evidence type="ECO:0000256" key="5">
    <source>
        <dbReference type="SAM" id="MobiDB-lite"/>
    </source>
</evidence>